<name>A0A6M3L288_9ZZZZ</name>
<reference evidence="1" key="1">
    <citation type="submission" date="2020-03" db="EMBL/GenBank/DDBJ databases">
        <title>The deep terrestrial virosphere.</title>
        <authorList>
            <person name="Holmfeldt K."/>
            <person name="Nilsson E."/>
            <person name="Simone D."/>
            <person name="Lopez-Fernandez M."/>
            <person name="Wu X."/>
            <person name="de Brujin I."/>
            <person name="Lundin D."/>
            <person name="Andersson A."/>
            <person name="Bertilsson S."/>
            <person name="Dopson M."/>
        </authorList>
    </citation>
    <scope>NUCLEOTIDE SEQUENCE</scope>
    <source>
        <strain evidence="1">MM415B02714</strain>
    </source>
</reference>
<organism evidence="1">
    <name type="scientific">viral metagenome</name>
    <dbReference type="NCBI Taxonomy" id="1070528"/>
    <lineage>
        <taxon>unclassified sequences</taxon>
        <taxon>metagenomes</taxon>
        <taxon>organismal metagenomes</taxon>
    </lineage>
</organism>
<sequence length="356" mass="38149">MTTLAVADGTVDIGGTGQEPIAVLNRWGGERSIMLAMDTTEKALIYDDGVNLIWQGSDTKMVWYPTLGGDFESEIVLLSKPVSNILSLKIDATGLTVHPQPALTLAETLAGYTRPENVIDSLCLFHNTKKPWHPNKAEADKYKTGGWGCIYRVKATDATGKWVWCKQAIAGNVYQIIVPAVWLAAAKYPVVIDPTFGLSDTAGASNTNWGGGTARAGGATYSPAVDGTLDSMSIYGQDSADKFKCAIWHGTTHALIDYTVEGSVPGSVAWATANVVGGAAVYAATAYRLGVKTNAYVRLYWKAVGSDKLRYQTNAYADPFINPASWTLDSLTATLLCYATYTESAGATYVPKIIMM</sequence>
<evidence type="ECO:0000313" key="1">
    <source>
        <dbReference type="EMBL" id="QJA88666.1"/>
    </source>
</evidence>
<gene>
    <name evidence="1" type="ORF">MM415B02714_0013</name>
</gene>
<accession>A0A6M3L288</accession>
<dbReference type="EMBL" id="MT142795">
    <property type="protein sequence ID" value="QJA88666.1"/>
    <property type="molecule type" value="Genomic_DNA"/>
</dbReference>
<proteinExistence type="predicted"/>
<dbReference type="AlphaFoldDB" id="A0A6M3L288"/>
<protein>
    <submittedName>
        <fullName evidence="1">Uncharacterized protein</fullName>
    </submittedName>
</protein>